<evidence type="ECO:0000259" key="6">
    <source>
        <dbReference type="PROSITE" id="PS52004"/>
    </source>
</evidence>
<dbReference type="GO" id="GO:0006633">
    <property type="term" value="P:fatty acid biosynthetic process"/>
    <property type="evidence" value="ECO:0007669"/>
    <property type="project" value="InterPro"/>
</dbReference>
<comment type="similarity">
    <text evidence="5">Belongs to the thiolase-like superfamily. Beta-ketoacyl-ACP synthases family.</text>
</comment>
<dbReference type="OrthoDB" id="9778690at2"/>
<keyword evidence="8" id="KW-1185">Reference proteome</keyword>
<dbReference type="SUPFAM" id="SSF53901">
    <property type="entry name" value="Thiolase-like"/>
    <property type="match status" value="2"/>
</dbReference>
<dbReference type="PANTHER" id="PTHR43775">
    <property type="entry name" value="FATTY ACID SYNTHASE"/>
    <property type="match status" value="1"/>
</dbReference>
<dbReference type="PROSITE" id="PS00606">
    <property type="entry name" value="KS3_1"/>
    <property type="match status" value="1"/>
</dbReference>
<dbReference type="CDD" id="cd00833">
    <property type="entry name" value="PKS"/>
    <property type="match status" value="1"/>
</dbReference>
<sequence>MPVIQHVARHRDASAPDAVAVVGMACRFPGGIGTPGDLWKALCEGADLVSEVPPDRFDSGLFVDPRRKRPGRSCTSAGGFLHGIELFDAGYFGIAPREAARMDPQQRLLLETAVEALDDAGMPRDAWAGTDTGVFIGVSSRDFGELQTARPDTIDAYTMTGLASSVTANRISHFFDWHGESIAVDTACSSALTALHRACSHLRAGAGPAALAGGANVLLNPFGYAGFSAASMLSPTGRCRPFSAAADGFVRAEGAAVVVLRRLADALADGDPVHGVILATGANSDGRTRGLALPRREAQQALLESVYAGAGIDPDDLVYFEAHGTGTPAGDPVECEALGRALGSRRRTGALPIGSVKSNLGHLEAASGMAGLFKALLVLRHGSVPPTLHAEPLHPGIDFDRWGLRPTVRGERLADRDRPVVGVNSFGFGGANAHAVLAPHPEGAGARRALRLALADAGVSAGEVDHVNAHGTGTPPNDLVEGRVIEALLPHGPSVTATKGVLGHTLGAAGAVEAAVTVLTVQHGLVPPVANLERLDPALSLDAVRGGPRKQRVDVALSNSFGFGGHNTVLVFRTAG</sequence>
<dbReference type="PANTHER" id="PTHR43775:SF37">
    <property type="entry name" value="SI:DKEY-61P9.11"/>
    <property type="match status" value="1"/>
</dbReference>
<protein>
    <recommendedName>
        <fullName evidence="6">Ketosynthase family 3 (KS3) domain-containing protein</fullName>
    </recommendedName>
</protein>
<name>A0A5N5W9W9_STRMB</name>
<dbReference type="PROSITE" id="PS52004">
    <property type="entry name" value="KS3_2"/>
    <property type="match status" value="2"/>
</dbReference>
<dbReference type="InterPro" id="IPR014030">
    <property type="entry name" value="Ketoacyl_synth_N"/>
</dbReference>
<dbReference type="GO" id="GO:0004312">
    <property type="term" value="F:fatty acid synthase activity"/>
    <property type="evidence" value="ECO:0007669"/>
    <property type="project" value="TreeGrafter"/>
</dbReference>
<dbReference type="SMART" id="SM00825">
    <property type="entry name" value="PKS_KS"/>
    <property type="match status" value="1"/>
</dbReference>
<dbReference type="Gene3D" id="3.40.47.10">
    <property type="match status" value="2"/>
</dbReference>
<dbReference type="AlphaFoldDB" id="A0A5N5W9W9"/>
<keyword evidence="1" id="KW-0596">Phosphopantetheine</keyword>
<feature type="domain" description="Ketosynthase family 3 (KS3)" evidence="6">
    <location>
        <begin position="436"/>
        <end position="574"/>
    </location>
</feature>
<comment type="caution">
    <text evidence="7">The sequence shown here is derived from an EMBL/GenBank/DDBJ whole genome shotgun (WGS) entry which is preliminary data.</text>
</comment>
<keyword evidence="2" id="KW-0597">Phosphoprotein</keyword>
<evidence type="ECO:0000313" key="7">
    <source>
        <dbReference type="EMBL" id="KAB7847312.1"/>
    </source>
</evidence>
<organism evidence="7 8">
    <name type="scientific">Streptomyces mobaraensis</name>
    <name type="common">Streptoverticillium mobaraense</name>
    <dbReference type="NCBI Taxonomy" id="35621"/>
    <lineage>
        <taxon>Bacteria</taxon>
        <taxon>Bacillati</taxon>
        <taxon>Actinomycetota</taxon>
        <taxon>Actinomycetes</taxon>
        <taxon>Kitasatosporales</taxon>
        <taxon>Streptomycetaceae</taxon>
        <taxon>Streptomyces</taxon>
    </lineage>
</organism>
<evidence type="ECO:0000256" key="1">
    <source>
        <dbReference type="ARBA" id="ARBA00022450"/>
    </source>
</evidence>
<evidence type="ECO:0000313" key="8">
    <source>
        <dbReference type="Proteomes" id="UP000327000"/>
    </source>
</evidence>
<gene>
    <name evidence="7" type="ORF">FRZ00_11455</name>
</gene>
<keyword evidence="3 5" id="KW-0808">Transferase</keyword>
<feature type="domain" description="Ketosynthase family 3 (KS3)" evidence="6">
    <location>
        <begin position="16"/>
        <end position="439"/>
    </location>
</feature>
<dbReference type="Proteomes" id="UP000327000">
    <property type="component" value="Unassembled WGS sequence"/>
</dbReference>
<dbReference type="InterPro" id="IPR018201">
    <property type="entry name" value="Ketoacyl_synth_AS"/>
</dbReference>
<evidence type="ECO:0000256" key="5">
    <source>
        <dbReference type="RuleBase" id="RU003694"/>
    </source>
</evidence>
<dbReference type="InterPro" id="IPR014031">
    <property type="entry name" value="Ketoacyl_synth_C"/>
</dbReference>
<dbReference type="InterPro" id="IPR016039">
    <property type="entry name" value="Thiolase-like"/>
</dbReference>
<reference evidence="7 8" key="1">
    <citation type="journal article" date="2019" name="Microb. Cell Fact.">
        <title>Exploring novel herbicidin analogues by transcriptional regulator overexpression and MS/MS molecular networking.</title>
        <authorList>
            <person name="Shi Y."/>
            <person name="Gu R."/>
            <person name="Li Y."/>
            <person name="Wang X."/>
            <person name="Ren W."/>
            <person name="Li X."/>
            <person name="Wang L."/>
            <person name="Xie Y."/>
            <person name="Hong B."/>
        </authorList>
    </citation>
    <scope>NUCLEOTIDE SEQUENCE [LARGE SCALE GENOMIC DNA]</scope>
    <source>
        <strain evidence="7 8">US-43</strain>
    </source>
</reference>
<dbReference type="GO" id="GO:0004315">
    <property type="term" value="F:3-oxoacyl-[acyl-carrier-protein] synthase activity"/>
    <property type="evidence" value="ECO:0007669"/>
    <property type="project" value="InterPro"/>
</dbReference>
<evidence type="ECO:0000256" key="2">
    <source>
        <dbReference type="ARBA" id="ARBA00022553"/>
    </source>
</evidence>
<evidence type="ECO:0000256" key="4">
    <source>
        <dbReference type="ARBA" id="ARBA00023315"/>
    </source>
</evidence>
<dbReference type="Pfam" id="PF02801">
    <property type="entry name" value="Ketoacyl-synt_C"/>
    <property type="match status" value="2"/>
</dbReference>
<evidence type="ECO:0000256" key="3">
    <source>
        <dbReference type="ARBA" id="ARBA00022679"/>
    </source>
</evidence>
<proteinExistence type="inferred from homology"/>
<dbReference type="EMBL" id="VOKX01000016">
    <property type="protein sequence ID" value="KAB7847312.1"/>
    <property type="molecule type" value="Genomic_DNA"/>
</dbReference>
<dbReference type="InterPro" id="IPR020841">
    <property type="entry name" value="PKS_Beta-ketoAc_synthase_dom"/>
</dbReference>
<dbReference type="InterPro" id="IPR050091">
    <property type="entry name" value="PKS_NRPS_Biosynth_Enz"/>
</dbReference>
<dbReference type="Pfam" id="PF00109">
    <property type="entry name" value="ketoacyl-synt"/>
    <property type="match status" value="1"/>
</dbReference>
<keyword evidence="4" id="KW-0012">Acyltransferase</keyword>
<accession>A0A5N5W9W9</accession>